<dbReference type="OrthoDB" id="5212574at2759"/>
<comment type="caution">
    <text evidence="1">The sequence shown here is derived from an EMBL/GenBank/DDBJ whole genome shotgun (WGS) entry which is preliminary data.</text>
</comment>
<protein>
    <submittedName>
        <fullName evidence="1">Uncharacterized protein</fullName>
    </submittedName>
</protein>
<evidence type="ECO:0000313" key="2">
    <source>
        <dbReference type="Proteomes" id="UP000683000"/>
    </source>
</evidence>
<evidence type="ECO:0000313" key="1">
    <source>
        <dbReference type="EMBL" id="KAG6370277.1"/>
    </source>
</evidence>
<keyword evidence="2" id="KW-1185">Reference proteome</keyword>
<organism evidence="1 2">
    <name type="scientific">Boletus reticuloceps</name>
    <dbReference type="NCBI Taxonomy" id="495285"/>
    <lineage>
        <taxon>Eukaryota</taxon>
        <taxon>Fungi</taxon>
        <taxon>Dikarya</taxon>
        <taxon>Basidiomycota</taxon>
        <taxon>Agaricomycotina</taxon>
        <taxon>Agaricomycetes</taxon>
        <taxon>Agaricomycetidae</taxon>
        <taxon>Boletales</taxon>
        <taxon>Boletineae</taxon>
        <taxon>Boletaceae</taxon>
        <taxon>Boletoideae</taxon>
        <taxon>Boletus</taxon>
    </lineage>
</organism>
<accession>A0A8I2YEC7</accession>
<gene>
    <name evidence="1" type="ORF">JVT61DRAFT_12227</name>
</gene>
<reference evidence="1" key="1">
    <citation type="submission" date="2021-03" db="EMBL/GenBank/DDBJ databases">
        <title>Evolutionary innovations through gain and loss of genes in the ectomycorrhizal Boletales.</title>
        <authorList>
            <person name="Wu G."/>
            <person name="Miyauchi S."/>
            <person name="Morin E."/>
            <person name="Yang Z.-L."/>
            <person name="Xu J."/>
            <person name="Martin F.M."/>
        </authorList>
    </citation>
    <scope>NUCLEOTIDE SEQUENCE</scope>
    <source>
        <strain evidence="1">BR01</strain>
    </source>
</reference>
<sequence length="99" mass="11023">MNRVAVLGTIEAIARQKAGIYKKDESELRVVKEFFALKDIKLGVPYSFPYFPVGLASRCWRSNASRAVELARNFLTGKLESLYPDPIPGDFAAGLENTK</sequence>
<name>A0A8I2YEC7_9AGAM</name>
<dbReference type="Proteomes" id="UP000683000">
    <property type="component" value="Unassembled WGS sequence"/>
</dbReference>
<dbReference type="AlphaFoldDB" id="A0A8I2YEC7"/>
<dbReference type="EMBL" id="JAGFBS010000054">
    <property type="protein sequence ID" value="KAG6370277.1"/>
    <property type="molecule type" value="Genomic_DNA"/>
</dbReference>
<proteinExistence type="predicted"/>